<feature type="non-terminal residue" evidence="2">
    <location>
        <position position="83"/>
    </location>
</feature>
<feature type="compositionally biased region" description="Low complexity" evidence="1">
    <location>
        <begin position="32"/>
        <end position="46"/>
    </location>
</feature>
<dbReference type="Proteomes" id="UP000663848">
    <property type="component" value="Unassembled WGS sequence"/>
</dbReference>
<proteinExistence type="predicted"/>
<dbReference type="AlphaFoldDB" id="A0A821Z0F8"/>
<reference evidence="2" key="1">
    <citation type="submission" date="2021-02" db="EMBL/GenBank/DDBJ databases">
        <authorList>
            <person name="Nowell W R."/>
        </authorList>
    </citation>
    <scope>NUCLEOTIDE SEQUENCE</scope>
</reference>
<accession>A0A821Z0F8</accession>
<dbReference type="EMBL" id="CAJOBR010026285">
    <property type="protein sequence ID" value="CAF4970779.1"/>
    <property type="molecule type" value="Genomic_DNA"/>
</dbReference>
<protein>
    <submittedName>
        <fullName evidence="2">Uncharacterized protein</fullName>
    </submittedName>
</protein>
<sequence>EHFDVFKVETKADSSYMVVAGIQDRSVGQRRGSTTSGSTLHSGTLTEELGGDIKNPLGLNQAEIIAGLSLELIKSSKRVISPL</sequence>
<gene>
    <name evidence="2" type="ORF">QYT958_LOCUS35191</name>
</gene>
<feature type="non-terminal residue" evidence="2">
    <location>
        <position position="1"/>
    </location>
</feature>
<comment type="caution">
    <text evidence="2">The sequence shown here is derived from an EMBL/GenBank/DDBJ whole genome shotgun (WGS) entry which is preliminary data.</text>
</comment>
<evidence type="ECO:0000256" key="1">
    <source>
        <dbReference type="SAM" id="MobiDB-lite"/>
    </source>
</evidence>
<feature type="region of interest" description="Disordered" evidence="1">
    <location>
        <begin position="27"/>
        <end position="47"/>
    </location>
</feature>
<evidence type="ECO:0000313" key="3">
    <source>
        <dbReference type="Proteomes" id="UP000663848"/>
    </source>
</evidence>
<evidence type="ECO:0000313" key="2">
    <source>
        <dbReference type="EMBL" id="CAF4970779.1"/>
    </source>
</evidence>
<name>A0A821Z0F8_9BILA</name>
<organism evidence="2 3">
    <name type="scientific">Rotaria socialis</name>
    <dbReference type="NCBI Taxonomy" id="392032"/>
    <lineage>
        <taxon>Eukaryota</taxon>
        <taxon>Metazoa</taxon>
        <taxon>Spiralia</taxon>
        <taxon>Gnathifera</taxon>
        <taxon>Rotifera</taxon>
        <taxon>Eurotatoria</taxon>
        <taxon>Bdelloidea</taxon>
        <taxon>Philodinida</taxon>
        <taxon>Philodinidae</taxon>
        <taxon>Rotaria</taxon>
    </lineage>
</organism>